<proteinExistence type="predicted"/>
<sequence length="148" mass="16371">MPTVQRAHADVTLSEPGEIWRSPSAIDTATTAASTFPTIAAPKSACLHPLFSLRLVDPRRRLPYARSGSLTARCLSTPASFLAFSLLLSDILRWQLGPAAAPAPTLVSRVEKKHLTACLRSCQRKEDAQNKRQNARPKFFLQRSRSYL</sequence>
<evidence type="ECO:0000313" key="2">
    <source>
        <dbReference type="Proteomes" id="UP001046870"/>
    </source>
</evidence>
<organism evidence="1 2">
    <name type="scientific">Megalops atlanticus</name>
    <name type="common">Tarpon</name>
    <name type="synonym">Clupea gigantea</name>
    <dbReference type="NCBI Taxonomy" id="7932"/>
    <lineage>
        <taxon>Eukaryota</taxon>
        <taxon>Metazoa</taxon>
        <taxon>Chordata</taxon>
        <taxon>Craniata</taxon>
        <taxon>Vertebrata</taxon>
        <taxon>Euteleostomi</taxon>
        <taxon>Actinopterygii</taxon>
        <taxon>Neopterygii</taxon>
        <taxon>Teleostei</taxon>
        <taxon>Elopiformes</taxon>
        <taxon>Megalopidae</taxon>
        <taxon>Megalops</taxon>
    </lineage>
</organism>
<accession>A0A9D3PM06</accession>
<name>A0A9D3PM06_MEGAT</name>
<evidence type="ECO:0000313" key="1">
    <source>
        <dbReference type="EMBL" id="KAG7463717.1"/>
    </source>
</evidence>
<keyword evidence="2" id="KW-1185">Reference proteome</keyword>
<dbReference type="EMBL" id="JAFDVH010000015">
    <property type="protein sequence ID" value="KAG7463717.1"/>
    <property type="molecule type" value="Genomic_DNA"/>
</dbReference>
<protein>
    <submittedName>
        <fullName evidence="1">Uncharacterized protein</fullName>
    </submittedName>
</protein>
<gene>
    <name evidence="1" type="ORF">MATL_G00179560</name>
</gene>
<dbReference type="AlphaFoldDB" id="A0A9D3PM06"/>
<comment type="caution">
    <text evidence="1">The sequence shown here is derived from an EMBL/GenBank/DDBJ whole genome shotgun (WGS) entry which is preliminary data.</text>
</comment>
<reference evidence="1" key="1">
    <citation type="submission" date="2021-01" db="EMBL/GenBank/DDBJ databases">
        <authorList>
            <person name="Zahm M."/>
            <person name="Roques C."/>
            <person name="Cabau C."/>
            <person name="Klopp C."/>
            <person name="Donnadieu C."/>
            <person name="Jouanno E."/>
            <person name="Lampietro C."/>
            <person name="Louis A."/>
            <person name="Herpin A."/>
            <person name="Echchiki A."/>
            <person name="Berthelot C."/>
            <person name="Parey E."/>
            <person name="Roest-Crollius H."/>
            <person name="Braasch I."/>
            <person name="Postlethwait J."/>
            <person name="Bobe J."/>
            <person name="Montfort J."/>
            <person name="Bouchez O."/>
            <person name="Begum T."/>
            <person name="Mejri S."/>
            <person name="Adams A."/>
            <person name="Chen W.-J."/>
            <person name="Guiguen Y."/>
        </authorList>
    </citation>
    <scope>NUCLEOTIDE SEQUENCE</scope>
    <source>
        <strain evidence="1">YG-15Mar2019-1</strain>
        <tissue evidence="1">Brain</tissue>
    </source>
</reference>
<dbReference type="Proteomes" id="UP001046870">
    <property type="component" value="Chromosome 15"/>
</dbReference>